<proteinExistence type="predicted"/>
<accession>A0AAT9GRV2</accession>
<dbReference type="GO" id="GO:0016491">
    <property type="term" value="F:oxidoreductase activity"/>
    <property type="evidence" value="ECO:0007669"/>
    <property type="project" value="InterPro"/>
</dbReference>
<sequence>MKISVIGAGPAGLSLAWFLKGTRHEVTVYEGLNDVGLKPCAWGLISGIENLIPISKEAIISEIKGFRIYLDDKLVHDIRTSNKLGYIINKPVFLKSLAEKIEVKFNTKVVEKNGQYFTTEGEKITDDYIIYANGHYSLPKDTTIPAIQYITDYQIDKEIVEFYFYSDLLGYAWVFPDEKGSKIGIGGWADVSFLKERVKKILKGKVLTFHGARVSDYGVLEERLNGKYIGEALGTVFPLTGEGIRPSILSAKILADSILNGKKFEKEFKKSKLYWAIQMQAKVVHGVKKGYMSLKGLSRIMTKSDPNLVLKVAIGDFDLTDAIKLFGRMII</sequence>
<organism evidence="2">
    <name type="scientific">Sulfurisphaera javensis</name>
    <dbReference type="NCBI Taxonomy" id="2049879"/>
    <lineage>
        <taxon>Archaea</taxon>
        <taxon>Thermoproteota</taxon>
        <taxon>Thermoprotei</taxon>
        <taxon>Sulfolobales</taxon>
        <taxon>Sulfolobaceae</taxon>
        <taxon>Sulfurisphaera</taxon>
    </lineage>
</organism>
<dbReference type="SUPFAM" id="SSF51905">
    <property type="entry name" value="FAD/NAD(P)-binding domain"/>
    <property type="match status" value="1"/>
</dbReference>
<dbReference type="Pfam" id="PF07992">
    <property type="entry name" value="Pyr_redox_2"/>
    <property type="match status" value="1"/>
</dbReference>
<dbReference type="InterPro" id="IPR050407">
    <property type="entry name" value="Geranylgeranyl_reductase"/>
</dbReference>
<dbReference type="RefSeq" id="WP_369609136.1">
    <property type="nucleotide sequence ID" value="NZ_AP031322.1"/>
</dbReference>
<dbReference type="KEGG" id="sjv:SJAV_14970"/>
<feature type="domain" description="FAD/NAD(P)-binding" evidence="1">
    <location>
        <begin position="2"/>
        <end position="147"/>
    </location>
</feature>
<dbReference type="EMBL" id="AP031322">
    <property type="protein sequence ID" value="BFH73553.1"/>
    <property type="molecule type" value="Genomic_DNA"/>
</dbReference>
<reference evidence="2" key="1">
    <citation type="submission" date="2024-03" db="EMBL/GenBank/DDBJ databases">
        <title>Complete genome sequence of Sulfurisphaera javensis strain KD-1.</title>
        <authorList>
            <person name="Sakai H."/>
            <person name="Nur N."/>
            <person name="Suwanto A."/>
            <person name="Kurosawa N."/>
        </authorList>
    </citation>
    <scope>NUCLEOTIDE SEQUENCE</scope>
    <source>
        <strain evidence="2">KD-1</strain>
    </source>
</reference>
<dbReference type="InterPro" id="IPR036188">
    <property type="entry name" value="FAD/NAD-bd_sf"/>
</dbReference>
<dbReference type="PANTHER" id="PTHR42685:SF20">
    <property type="entry name" value="HYDROGENASE, PUTATIVE-RELATED"/>
    <property type="match status" value="1"/>
</dbReference>
<dbReference type="InterPro" id="IPR023753">
    <property type="entry name" value="FAD/NAD-binding_dom"/>
</dbReference>
<dbReference type="AlphaFoldDB" id="A0AAT9GRV2"/>
<dbReference type="GeneID" id="92354455"/>
<evidence type="ECO:0000313" key="2">
    <source>
        <dbReference type="EMBL" id="BFH73553.1"/>
    </source>
</evidence>
<gene>
    <name evidence="2" type="ORF">SJAV_14970</name>
</gene>
<protein>
    <submittedName>
        <fullName evidence="2">NAD(P)/FAD-dependent oxidoreductase</fullName>
    </submittedName>
</protein>
<name>A0AAT9GRV2_9CREN</name>
<evidence type="ECO:0000259" key="1">
    <source>
        <dbReference type="Pfam" id="PF07992"/>
    </source>
</evidence>
<dbReference type="Gene3D" id="3.50.50.60">
    <property type="entry name" value="FAD/NAD(P)-binding domain"/>
    <property type="match status" value="1"/>
</dbReference>
<dbReference type="PANTHER" id="PTHR42685">
    <property type="entry name" value="GERANYLGERANYL DIPHOSPHATE REDUCTASE"/>
    <property type="match status" value="1"/>
</dbReference>